<reference evidence="1 2" key="1">
    <citation type="journal article" date="2013" name="PLoS Genet.">
        <title>The genome and development-dependent transcriptomes of Pyronema confluens: a window into fungal evolution.</title>
        <authorList>
            <person name="Traeger S."/>
            <person name="Altegoer F."/>
            <person name="Freitag M."/>
            <person name="Gabaldon T."/>
            <person name="Kempken F."/>
            <person name="Kumar A."/>
            <person name="Marcet-Houben M."/>
            <person name="Poggeler S."/>
            <person name="Stajich J.E."/>
            <person name="Nowrousian M."/>
        </authorList>
    </citation>
    <scope>NUCLEOTIDE SEQUENCE [LARGE SCALE GENOMIC DNA]</scope>
    <source>
        <strain evidence="2">CBS 100304</strain>
        <tissue evidence="1">Vegetative mycelium</tissue>
    </source>
</reference>
<dbReference type="AlphaFoldDB" id="U4LKB7"/>
<name>U4LKB7_PYROM</name>
<proteinExistence type="predicted"/>
<accession>U4LKB7</accession>
<dbReference type="Proteomes" id="UP000018144">
    <property type="component" value="Unassembled WGS sequence"/>
</dbReference>
<evidence type="ECO:0000313" key="1">
    <source>
        <dbReference type="EMBL" id="CCX29795.1"/>
    </source>
</evidence>
<gene>
    <name evidence="1" type="ORF">PCON_07121</name>
</gene>
<protein>
    <submittedName>
        <fullName evidence="1">Uncharacterized protein</fullName>
    </submittedName>
</protein>
<organism evidence="1 2">
    <name type="scientific">Pyronema omphalodes (strain CBS 100304)</name>
    <name type="common">Pyronema confluens</name>
    <dbReference type="NCBI Taxonomy" id="1076935"/>
    <lineage>
        <taxon>Eukaryota</taxon>
        <taxon>Fungi</taxon>
        <taxon>Dikarya</taxon>
        <taxon>Ascomycota</taxon>
        <taxon>Pezizomycotina</taxon>
        <taxon>Pezizomycetes</taxon>
        <taxon>Pezizales</taxon>
        <taxon>Pyronemataceae</taxon>
        <taxon>Pyronema</taxon>
    </lineage>
</organism>
<evidence type="ECO:0000313" key="2">
    <source>
        <dbReference type="Proteomes" id="UP000018144"/>
    </source>
</evidence>
<sequence>MYRYANDEPKQMETWSRQIILRCTSCVSANQLAIAAGPTLGLTSQPSRPASNLSQP</sequence>
<keyword evidence="2" id="KW-1185">Reference proteome</keyword>
<dbReference type="EMBL" id="HF935354">
    <property type="protein sequence ID" value="CCX29795.1"/>
    <property type="molecule type" value="Genomic_DNA"/>
</dbReference>